<accession>A0A8H5ZE05</accession>
<evidence type="ECO:0000313" key="2">
    <source>
        <dbReference type="EMBL" id="KAF5848618.1"/>
    </source>
</evidence>
<feature type="compositionally biased region" description="Basic and acidic residues" evidence="1">
    <location>
        <begin position="52"/>
        <end position="62"/>
    </location>
</feature>
<comment type="caution">
    <text evidence="2">The sequence shown here is derived from an EMBL/GenBank/DDBJ whole genome shotgun (WGS) entry which is preliminary data.</text>
</comment>
<dbReference type="AlphaFoldDB" id="A0A8H5ZE05"/>
<feature type="region of interest" description="Disordered" evidence="1">
    <location>
        <begin position="266"/>
        <end position="303"/>
    </location>
</feature>
<feature type="region of interest" description="Disordered" evidence="1">
    <location>
        <begin position="637"/>
        <end position="658"/>
    </location>
</feature>
<feature type="region of interest" description="Disordered" evidence="1">
    <location>
        <begin position="465"/>
        <end position="498"/>
    </location>
</feature>
<sequence length="658" mass="72331">MEAMLRPSSDNLITTLISYLVPDQPTPSETPSPNTSGDGGYSSGLPHPFTRGIEEGEGHAKGDATNPRLETIPRDSLKRSTSDMTVSNGTRREKRTEITALNAFQSKDDMHHPEHAAVSLSPTSLQPSPITIRWPLISSRNGLVIVAEEATKPFASSQSLLFERTEPVPKHPLRPSQPCRKPATDGMLTRMRPILTRSTAVRSNSDPDLAKAYMNPRSRDRHLPLKSCIKKRAKYDTITSLSGLRRNTEDHDSKALCHIKTVDFERSGSKPSSQVSSTVIIPKSLHQTSKHEAKPLSRPTNTRRRAASNYISCPNTIHTMKSSVADPAITRTDVHVVAITPSWDAHDITNEEGPDPATPTMQVIETKTSSCEVIWDDVPLEQKVRGRGRRSSSASHSLEMVSPSARRGLERVNFKLAGWLGSWNSASDSFKPTIVVFPDDDDRTTGFDCAADDKDDLPLLAPPNSQVTSTASSCHPSRPASVPLNGVVSSGDVSRGDAMDETSPYVGQNLLQPSEQSLLVRNPEIQRKGRWNKHPTKTRHLSSLEETDTRFHGHGDSVTVAYARFIRSGNVSPKPFERQNSYEIAKKRKNTRNQAASVESAYSQPKESSIEDLDVVTNNDTAKESLLAVKEHAAQALKKGKPASILRSPNYGTDQRHL</sequence>
<feature type="compositionally biased region" description="Polar residues" evidence="1">
    <location>
        <begin position="592"/>
        <end position="607"/>
    </location>
</feature>
<feature type="region of interest" description="Disordered" evidence="1">
    <location>
        <begin position="21"/>
        <end position="95"/>
    </location>
</feature>
<feature type="compositionally biased region" description="Basic and acidic residues" evidence="1">
    <location>
        <begin position="71"/>
        <end position="81"/>
    </location>
</feature>
<feature type="region of interest" description="Disordered" evidence="1">
    <location>
        <begin position="588"/>
        <end position="609"/>
    </location>
</feature>
<reference evidence="2" key="1">
    <citation type="submission" date="2019-11" db="EMBL/GenBank/DDBJ databases">
        <title>Bipolaris sorokiniana Genome sequencing.</title>
        <authorList>
            <person name="Wang H."/>
        </authorList>
    </citation>
    <scope>NUCLEOTIDE SEQUENCE</scope>
</reference>
<dbReference type="Proteomes" id="UP000624244">
    <property type="component" value="Unassembled WGS sequence"/>
</dbReference>
<feature type="compositionally biased region" description="Polar residues" evidence="1">
    <location>
        <begin position="465"/>
        <end position="475"/>
    </location>
</feature>
<name>A0A8H5ZE05_COCSA</name>
<organism evidence="2 3">
    <name type="scientific">Cochliobolus sativus</name>
    <name type="common">Common root rot and spot blotch fungus</name>
    <name type="synonym">Bipolaris sorokiniana</name>
    <dbReference type="NCBI Taxonomy" id="45130"/>
    <lineage>
        <taxon>Eukaryota</taxon>
        <taxon>Fungi</taxon>
        <taxon>Dikarya</taxon>
        <taxon>Ascomycota</taxon>
        <taxon>Pezizomycotina</taxon>
        <taxon>Dothideomycetes</taxon>
        <taxon>Pleosporomycetidae</taxon>
        <taxon>Pleosporales</taxon>
        <taxon>Pleosporineae</taxon>
        <taxon>Pleosporaceae</taxon>
        <taxon>Bipolaris</taxon>
    </lineage>
</organism>
<evidence type="ECO:0000313" key="3">
    <source>
        <dbReference type="Proteomes" id="UP000624244"/>
    </source>
</evidence>
<evidence type="ECO:0000256" key="1">
    <source>
        <dbReference type="SAM" id="MobiDB-lite"/>
    </source>
</evidence>
<gene>
    <name evidence="2" type="ORF">GGP41_009745</name>
</gene>
<feature type="compositionally biased region" description="Polar residues" evidence="1">
    <location>
        <begin position="269"/>
        <end position="279"/>
    </location>
</feature>
<protein>
    <submittedName>
        <fullName evidence="2">Uncharacterized protein</fullName>
    </submittedName>
</protein>
<dbReference type="EMBL" id="WNKQ01000010">
    <property type="protein sequence ID" value="KAF5848618.1"/>
    <property type="molecule type" value="Genomic_DNA"/>
</dbReference>
<proteinExistence type="predicted"/>